<sequence>MTRTTHRVTSGLVFLGTRTLDIVMIGNRVCATLDRLDAQVGGFSVLSDDTVTIRTADFELCIDIKADYHVAALGRPAAHFLALTLTRFDPDEDQDQRCNQSIMAHVLQTLHRSLSPDYVQWIDPRALLSSADFEMATTLPEEEPANEDLACDVVMETPKAMPRRHTLPGIEETNHVLQARLTCDDPIEGALRTTFREDQIARPDSTDDIREKTTPLRLSVWLLTITLGLFALPMAAALAVFNLLRGENLRLTAQTAALTGTFITFQTFGTTASAMSALQSLLG</sequence>
<gene>
    <name evidence="2" type="ORF">SAMN04487859_108144</name>
</gene>
<dbReference type="AlphaFoldDB" id="A0A1I5BQK1"/>
<keyword evidence="3" id="KW-1185">Reference proteome</keyword>
<feature type="transmembrane region" description="Helical" evidence="1">
    <location>
        <begin position="256"/>
        <end position="278"/>
    </location>
</feature>
<dbReference type="STRING" id="1005928.SAMN04487859_108144"/>
<protein>
    <submittedName>
        <fullName evidence="2">Uncharacterized protein</fullName>
    </submittedName>
</protein>
<keyword evidence="1" id="KW-1133">Transmembrane helix</keyword>
<feature type="transmembrane region" description="Helical" evidence="1">
    <location>
        <begin position="220"/>
        <end position="244"/>
    </location>
</feature>
<keyword evidence="1" id="KW-0472">Membrane</keyword>
<organism evidence="2 3">
    <name type="scientific">Roseovarius lutimaris</name>
    <dbReference type="NCBI Taxonomy" id="1005928"/>
    <lineage>
        <taxon>Bacteria</taxon>
        <taxon>Pseudomonadati</taxon>
        <taxon>Pseudomonadota</taxon>
        <taxon>Alphaproteobacteria</taxon>
        <taxon>Rhodobacterales</taxon>
        <taxon>Roseobacteraceae</taxon>
        <taxon>Roseovarius</taxon>
    </lineage>
</organism>
<dbReference type="Proteomes" id="UP000198599">
    <property type="component" value="Unassembled WGS sequence"/>
</dbReference>
<keyword evidence="1" id="KW-0812">Transmembrane</keyword>
<accession>A0A1I5BQK1</accession>
<name>A0A1I5BQK1_9RHOB</name>
<evidence type="ECO:0000313" key="3">
    <source>
        <dbReference type="Proteomes" id="UP000198599"/>
    </source>
</evidence>
<dbReference type="RefSeq" id="WP_245736275.1">
    <property type="nucleotide sequence ID" value="NZ_FOVP01000008.1"/>
</dbReference>
<proteinExistence type="predicted"/>
<reference evidence="3" key="1">
    <citation type="submission" date="2016-10" db="EMBL/GenBank/DDBJ databases">
        <authorList>
            <person name="Varghese N."/>
            <person name="Submissions S."/>
        </authorList>
    </citation>
    <scope>NUCLEOTIDE SEQUENCE [LARGE SCALE GENOMIC DNA]</scope>
    <source>
        <strain evidence="3">DSM 28463</strain>
    </source>
</reference>
<dbReference type="EMBL" id="FOVP01000008">
    <property type="protein sequence ID" value="SFN76948.1"/>
    <property type="molecule type" value="Genomic_DNA"/>
</dbReference>
<evidence type="ECO:0000313" key="2">
    <source>
        <dbReference type="EMBL" id="SFN76948.1"/>
    </source>
</evidence>
<evidence type="ECO:0000256" key="1">
    <source>
        <dbReference type="SAM" id="Phobius"/>
    </source>
</evidence>